<keyword evidence="8" id="KW-1185">Reference proteome</keyword>
<evidence type="ECO:0000256" key="1">
    <source>
        <dbReference type="ARBA" id="ARBA00009283"/>
    </source>
</evidence>
<accession>A0ABD3WJT0</accession>
<evidence type="ECO:0000313" key="7">
    <source>
        <dbReference type="EMBL" id="KAL3874092.1"/>
    </source>
</evidence>
<dbReference type="Proteomes" id="UP001634394">
    <property type="component" value="Unassembled WGS sequence"/>
</dbReference>
<keyword evidence="6" id="KW-0732">Signal</keyword>
<feature type="chain" id="PRO_5044866888" description="Apyrase" evidence="6">
    <location>
        <begin position="20"/>
        <end position="467"/>
    </location>
</feature>
<dbReference type="EMBL" id="JBJQND010000006">
    <property type="protein sequence ID" value="KAL3874092.1"/>
    <property type="molecule type" value="Genomic_DNA"/>
</dbReference>
<dbReference type="Pfam" id="PF01150">
    <property type="entry name" value="GDA1_CD39"/>
    <property type="match status" value="1"/>
</dbReference>
<dbReference type="GO" id="GO:0016787">
    <property type="term" value="F:hydrolase activity"/>
    <property type="evidence" value="ECO:0007669"/>
    <property type="project" value="UniProtKB-KW"/>
</dbReference>
<keyword evidence="4" id="KW-0067">ATP-binding</keyword>
<comment type="caution">
    <text evidence="7">The sequence shown here is derived from an EMBL/GenBank/DDBJ whole genome shotgun (WGS) entry which is preliminary data.</text>
</comment>
<evidence type="ECO:0008006" key="9">
    <source>
        <dbReference type="Google" id="ProtNLM"/>
    </source>
</evidence>
<keyword evidence="4" id="KW-0547">Nucleotide-binding</keyword>
<dbReference type="AlphaFoldDB" id="A0ABD3WJT0"/>
<evidence type="ECO:0000256" key="4">
    <source>
        <dbReference type="PIRSR" id="PIRSR600407-2"/>
    </source>
</evidence>
<organism evidence="7 8">
    <name type="scientific">Sinanodonta woodiana</name>
    <name type="common">Chinese pond mussel</name>
    <name type="synonym">Anodonta woodiana</name>
    <dbReference type="NCBI Taxonomy" id="1069815"/>
    <lineage>
        <taxon>Eukaryota</taxon>
        <taxon>Metazoa</taxon>
        <taxon>Spiralia</taxon>
        <taxon>Lophotrochozoa</taxon>
        <taxon>Mollusca</taxon>
        <taxon>Bivalvia</taxon>
        <taxon>Autobranchia</taxon>
        <taxon>Heteroconchia</taxon>
        <taxon>Palaeoheterodonta</taxon>
        <taxon>Unionida</taxon>
        <taxon>Unionoidea</taxon>
        <taxon>Unionidae</taxon>
        <taxon>Unioninae</taxon>
        <taxon>Sinanodonta</taxon>
    </lineage>
</organism>
<proteinExistence type="inferred from homology"/>
<reference evidence="7 8" key="1">
    <citation type="submission" date="2024-11" db="EMBL/GenBank/DDBJ databases">
        <title>Chromosome-level genome assembly of the freshwater bivalve Anodonta woodiana.</title>
        <authorList>
            <person name="Chen X."/>
        </authorList>
    </citation>
    <scope>NUCLEOTIDE SEQUENCE [LARGE SCALE GENOMIC DNA]</scope>
    <source>
        <strain evidence="7">MN2024</strain>
        <tissue evidence="7">Gills</tissue>
    </source>
</reference>
<gene>
    <name evidence="7" type="ORF">ACJMK2_037154</name>
</gene>
<sequence>MAAMLMVFLLCVTTSVGSAVDAGMDYTIPSSQYGLILDAGSSGTKLKIFNWKRPYGSRGRIEIKMIHNKKFKASINDYIYKLNDINEYLQLIIKQAKIVVPSSEHSKSPLFLMATAGLRIYPGPTAAKLISAIYNLLANRTLCPFPVHAEGVRILSGEEEGVYAWVAANYLRNFFWSDKPPSQAVGVLEMGGGSTQIAFIPDEPIYANMFPVWLGSQTYNIYAHSYLFYGQNYMLNRINNYLIIKARPRFIDSVENPCMLKGDNTSVVDSAGNSVHVIGSGDPEKCLQIINIFLESGEEDFCHPKPCAIGRTYQPSVGGIIFYAISAFLHAPRHLGALDSLNRLNARVMKENATEHCQKSLQTVVEGGLPAEYGSEYCAMGLYIPSLLVDAYGFPENTTSVYATESVDGVTIDWALGAMLIEIELRETNSCDTSGSGWPSSSIYLYSVCLIAIYLVAYCKYIHGAVL</sequence>
<feature type="active site" description="Proton acceptor" evidence="3">
    <location>
        <position position="160"/>
    </location>
</feature>
<keyword evidence="2 5" id="KW-0378">Hydrolase</keyword>
<evidence type="ECO:0000256" key="6">
    <source>
        <dbReference type="SAM" id="SignalP"/>
    </source>
</evidence>
<feature type="signal peptide" evidence="6">
    <location>
        <begin position="1"/>
        <end position="19"/>
    </location>
</feature>
<dbReference type="InterPro" id="IPR000407">
    <property type="entry name" value="GDA1_CD39_NTPase"/>
</dbReference>
<dbReference type="CDD" id="cd24003">
    <property type="entry name" value="ASKHA_NBD_GDA1_CD39_NTPase"/>
    <property type="match status" value="1"/>
</dbReference>
<feature type="binding site" evidence="4">
    <location>
        <begin position="192"/>
        <end position="196"/>
    </location>
    <ligand>
        <name>ATP</name>
        <dbReference type="ChEBI" id="CHEBI:30616"/>
    </ligand>
</feature>
<dbReference type="PANTHER" id="PTHR11782">
    <property type="entry name" value="ADENOSINE/GUANOSINE DIPHOSPHATASE"/>
    <property type="match status" value="1"/>
</dbReference>
<dbReference type="Gene3D" id="3.30.420.150">
    <property type="entry name" value="Exopolyphosphatase. Domain 2"/>
    <property type="match status" value="1"/>
</dbReference>
<dbReference type="Gene3D" id="3.30.420.40">
    <property type="match status" value="1"/>
</dbReference>
<comment type="similarity">
    <text evidence="1 5">Belongs to the GDA1/CD39 NTPase family.</text>
</comment>
<evidence type="ECO:0000256" key="2">
    <source>
        <dbReference type="ARBA" id="ARBA00022801"/>
    </source>
</evidence>
<evidence type="ECO:0000256" key="5">
    <source>
        <dbReference type="RuleBase" id="RU003833"/>
    </source>
</evidence>
<evidence type="ECO:0000313" key="8">
    <source>
        <dbReference type="Proteomes" id="UP001634394"/>
    </source>
</evidence>
<dbReference type="PROSITE" id="PS01238">
    <property type="entry name" value="GDA1_CD39_NTPASE"/>
    <property type="match status" value="1"/>
</dbReference>
<name>A0ABD3WJT0_SINWO</name>
<protein>
    <recommendedName>
        <fullName evidence="9">Apyrase</fullName>
    </recommendedName>
</protein>
<dbReference type="PANTHER" id="PTHR11782:SF83">
    <property type="entry name" value="GUANOSINE-DIPHOSPHATASE"/>
    <property type="match status" value="1"/>
</dbReference>
<evidence type="ECO:0000256" key="3">
    <source>
        <dbReference type="PIRSR" id="PIRSR600407-1"/>
    </source>
</evidence>